<reference evidence="2" key="1">
    <citation type="submission" date="2023-10" db="EMBL/GenBank/DDBJ databases">
        <title>Genome assemblies of two species of porcelain crab, Petrolisthes cinctipes and Petrolisthes manimaculis (Anomura: Porcellanidae).</title>
        <authorList>
            <person name="Angst P."/>
        </authorList>
    </citation>
    <scope>NUCLEOTIDE SEQUENCE</scope>
    <source>
        <strain evidence="2">PB745_01</strain>
        <tissue evidence="2">Gill</tissue>
    </source>
</reference>
<evidence type="ECO:0000313" key="3">
    <source>
        <dbReference type="Proteomes" id="UP001286313"/>
    </source>
</evidence>
<protein>
    <submittedName>
        <fullName evidence="2">Uncharacterized protein</fullName>
    </submittedName>
</protein>
<comment type="caution">
    <text evidence="2">The sequence shown here is derived from an EMBL/GenBank/DDBJ whole genome shotgun (WGS) entry which is preliminary data.</text>
</comment>
<evidence type="ECO:0000313" key="2">
    <source>
        <dbReference type="EMBL" id="KAK3859922.1"/>
    </source>
</evidence>
<organism evidence="2 3">
    <name type="scientific">Petrolisthes cinctipes</name>
    <name type="common">Flat porcelain crab</name>
    <dbReference type="NCBI Taxonomy" id="88211"/>
    <lineage>
        <taxon>Eukaryota</taxon>
        <taxon>Metazoa</taxon>
        <taxon>Ecdysozoa</taxon>
        <taxon>Arthropoda</taxon>
        <taxon>Crustacea</taxon>
        <taxon>Multicrustacea</taxon>
        <taxon>Malacostraca</taxon>
        <taxon>Eumalacostraca</taxon>
        <taxon>Eucarida</taxon>
        <taxon>Decapoda</taxon>
        <taxon>Pleocyemata</taxon>
        <taxon>Anomura</taxon>
        <taxon>Galatheoidea</taxon>
        <taxon>Porcellanidae</taxon>
        <taxon>Petrolisthes</taxon>
    </lineage>
</organism>
<dbReference type="Proteomes" id="UP001286313">
    <property type="component" value="Unassembled WGS sequence"/>
</dbReference>
<accession>A0AAE1ER95</accession>
<dbReference type="AlphaFoldDB" id="A0AAE1ER95"/>
<feature type="compositionally biased region" description="Polar residues" evidence="1">
    <location>
        <begin position="105"/>
        <end position="114"/>
    </location>
</feature>
<evidence type="ECO:0000256" key="1">
    <source>
        <dbReference type="SAM" id="MobiDB-lite"/>
    </source>
</evidence>
<name>A0AAE1ER95_PETCI</name>
<dbReference type="EMBL" id="JAWQEG010004869">
    <property type="protein sequence ID" value="KAK3859922.1"/>
    <property type="molecule type" value="Genomic_DNA"/>
</dbReference>
<gene>
    <name evidence="2" type="ORF">Pcinc_033996</name>
</gene>
<sequence>MGSVCKYPGAVKCCIQVTSKLQPPRSHQDLIRYGRQSLVFLPSSLHGQSTAMSGIPDLQGTAGQRNQKGGGEPYHPLVSRCLLPSTHSRQCSSPPPPPPLPHHLQTASLVSHNS</sequence>
<keyword evidence="3" id="KW-1185">Reference proteome</keyword>
<feature type="region of interest" description="Disordered" evidence="1">
    <location>
        <begin position="49"/>
        <end position="114"/>
    </location>
</feature>
<proteinExistence type="predicted"/>